<dbReference type="PROSITE" id="PS51679">
    <property type="entry name" value="SAM_MT_C5"/>
    <property type="match status" value="1"/>
</dbReference>
<protein>
    <recommendedName>
        <fullName evidence="9">Cytosine-specific methyltransferase</fullName>
        <ecNumber evidence="9">2.1.1.37</ecNumber>
    </recommendedName>
</protein>
<keyword evidence="4 7" id="KW-0949">S-adenosyl-L-methionine</keyword>
<evidence type="ECO:0000256" key="3">
    <source>
        <dbReference type="ARBA" id="ARBA00022679"/>
    </source>
</evidence>
<name>A0A2H4J169_9CAUD</name>
<dbReference type="Pfam" id="PF00145">
    <property type="entry name" value="DNA_methylase"/>
    <property type="match status" value="2"/>
</dbReference>
<dbReference type="InterPro" id="IPR029063">
    <property type="entry name" value="SAM-dependent_MTases_sf"/>
</dbReference>
<dbReference type="GO" id="GO:0032259">
    <property type="term" value="P:methylation"/>
    <property type="evidence" value="ECO:0007669"/>
    <property type="project" value="UniProtKB-KW"/>
</dbReference>
<sequence>MTKFTYASAFAGIGGMTLGLKPLGGEGVIAWEYDPTEKRRQYAQDAHKLLHPEIPVHGDICEAQTDELPDFDLLCFTPPCQSYSAAGKRKGANFICTSCDTVFVPEVSVYEHLMTECKSCGSVAVPEDDRGVLTYQAIRIAKAKRPKALFMENVKGLVNHDTGNTLKAILQSINEIGYTVDFTVLNSKYFDVAQNRERVYLIAVRDDLIMPEQWNDVKGTTMLPKAKRRYQEEGAKTFNFDWPEQTEVRTRLRDFLEENVDERYYLSEDKTAALVAQLEAKVTESKQGIEYSRQIGIGKTREIAGCISSSDWRGLNRNQTQTAVAEIEGLPIREATKTGYTVAAVGDAVNIQFPNSKTRRGRVGKKMANTLEASGINQGVVERVGNVNPSGNGMNGNVYSIDAGLSPTLTTNKGEGVKVLEDSPIMLGHIDLKGHDAIKRVYSPTGQGPTLTTMGGGHREPKIAEEGPKYRIRKLTPRECLRLQSVPEDAIDALSTQFSDSRLYKFAGNGLTTNVITAIGERLIKHL</sequence>
<evidence type="ECO:0000256" key="1">
    <source>
        <dbReference type="ARBA" id="ARBA00022603"/>
    </source>
</evidence>
<keyword evidence="2" id="KW-0945">Host-virus interaction</keyword>
<dbReference type="GO" id="GO:0099018">
    <property type="term" value="P:symbiont-mediated evasion of host restriction-modification system"/>
    <property type="evidence" value="ECO:0007669"/>
    <property type="project" value="UniProtKB-KW"/>
</dbReference>
<dbReference type="PANTHER" id="PTHR46098:SF1">
    <property type="entry name" value="TRNA (CYTOSINE(38)-C(5))-METHYLTRANSFERASE"/>
    <property type="match status" value="1"/>
</dbReference>
<dbReference type="GO" id="GO:0052170">
    <property type="term" value="P:symbiont-mediated suppression of host innate immune response"/>
    <property type="evidence" value="ECO:0007669"/>
    <property type="project" value="UniProtKB-KW"/>
</dbReference>
<evidence type="ECO:0000256" key="9">
    <source>
        <dbReference type="RuleBase" id="RU000417"/>
    </source>
</evidence>
<comment type="catalytic activity">
    <reaction evidence="9">
        <text>a 2'-deoxycytidine in DNA + S-adenosyl-L-methionine = a 5-methyl-2'-deoxycytidine in DNA + S-adenosyl-L-homocysteine + H(+)</text>
        <dbReference type="Rhea" id="RHEA:13681"/>
        <dbReference type="Rhea" id="RHEA-COMP:11369"/>
        <dbReference type="Rhea" id="RHEA-COMP:11370"/>
        <dbReference type="ChEBI" id="CHEBI:15378"/>
        <dbReference type="ChEBI" id="CHEBI:57856"/>
        <dbReference type="ChEBI" id="CHEBI:59789"/>
        <dbReference type="ChEBI" id="CHEBI:85452"/>
        <dbReference type="ChEBI" id="CHEBI:85454"/>
        <dbReference type="EC" id="2.1.1.37"/>
    </reaction>
</comment>
<keyword evidence="6" id="KW-1258">Restriction-modification system evasion by virus</keyword>
<dbReference type="PROSITE" id="PS00094">
    <property type="entry name" value="C5_MTASE_1"/>
    <property type="match status" value="1"/>
</dbReference>
<evidence type="ECO:0000256" key="8">
    <source>
        <dbReference type="RuleBase" id="RU000416"/>
    </source>
</evidence>
<comment type="similarity">
    <text evidence="7 8">Belongs to the class I-like SAM-binding methyltransferase superfamily. C5-methyltransferase family.</text>
</comment>
<keyword evidence="2" id="KW-1090">Inhibition of host innate immune response by virus</keyword>
<dbReference type="GO" id="GO:0003886">
    <property type="term" value="F:DNA (cytosine-5-)-methyltransferase activity"/>
    <property type="evidence" value="ECO:0007669"/>
    <property type="project" value="UniProtKB-EC"/>
</dbReference>
<evidence type="ECO:0000256" key="2">
    <source>
        <dbReference type="ARBA" id="ARBA00022632"/>
    </source>
</evidence>
<evidence type="ECO:0000256" key="7">
    <source>
        <dbReference type="PROSITE-ProRule" id="PRU01016"/>
    </source>
</evidence>
<dbReference type="EC" id="2.1.1.37" evidence="9"/>
<evidence type="ECO:0000256" key="4">
    <source>
        <dbReference type="ARBA" id="ARBA00022691"/>
    </source>
</evidence>
<dbReference type="InterPro" id="IPR018117">
    <property type="entry name" value="C5_DNA_meth_AS"/>
</dbReference>
<dbReference type="PANTHER" id="PTHR46098">
    <property type="entry name" value="TRNA (CYTOSINE(38)-C(5))-METHYLTRANSFERASE"/>
    <property type="match status" value="1"/>
</dbReference>
<evidence type="ECO:0000256" key="5">
    <source>
        <dbReference type="ARBA" id="ARBA00023280"/>
    </source>
</evidence>
<organism evidence="10">
    <name type="scientific">uncultured Caudovirales phage</name>
    <dbReference type="NCBI Taxonomy" id="2100421"/>
    <lineage>
        <taxon>Viruses</taxon>
        <taxon>Duplodnaviria</taxon>
        <taxon>Heunggongvirae</taxon>
        <taxon>Uroviricota</taxon>
        <taxon>Caudoviricetes</taxon>
        <taxon>Peduoviridae</taxon>
        <taxon>Maltschvirus</taxon>
        <taxon>Maltschvirus maltsch</taxon>
    </lineage>
</organism>
<keyword evidence="1 7" id="KW-0489">Methyltransferase</keyword>
<dbReference type="InterPro" id="IPR001525">
    <property type="entry name" value="C5_MeTfrase"/>
</dbReference>
<evidence type="ECO:0000313" key="10">
    <source>
        <dbReference type="EMBL" id="ASN68079.1"/>
    </source>
</evidence>
<dbReference type="SUPFAM" id="SSF53335">
    <property type="entry name" value="S-adenosyl-L-methionine-dependent methyltransferases"/>
    <property type="match status" value="1"/>
</dbReference>
<dbReference type="EMBL" id="MF417871">
    <property type="protein sequence ID" value="ASN68079.1"/>
    <property type="molecule type" value="Genomic_DNA"/>
</dbReference>
<dbReference type="Gene3D" id="3.40.50.150">
    <property type="entry name" value="Vaccinia Virus protein VP39"/>
    <property type="match status" value="1"/>
</dbReference>
<accession>A0A2H4J169</accession>
<gene>
    <name evidence="10" type="ORF">8F11_44</name>
</gene>
<dbReference type="NCBIfam" id="TIGR00675">
    <property type="entry name" value="dcm"/>
    <property type="match status" value="1"/>
</dbReference>
<dbReference type="InterPro" id="IPR050750">
    <property type="entry name" value="C5-MTase"/>
</dbReference>
<keyword evidence="3 7" id="KW-0808">Transferase</keyword>
<proteinExistence type="inferred from homology"/>
<feature type="active site" evidence="7">
    <location>
        <position position="80"/>
    </location>
</feature>
<dbReference type="PRINTS" id="PR00105">
    <property type="entry name" value="C5METTRFRASE"/>
</dbReference>
<dbReference type="Gene3D" id="3.90.120.10">
    <property type="entry name" value="DNA Methylase, subunit A, domain 2"/>
    <property type="match status" value="1"/>
</dbReference>
<evidence type="ECO:0000256" key="6">
    <source>
        <dbReference type="ARBA" id="ARBA00033479"/>
    </source>
</evidence>
<reference evidence="10" key="1">
    <citation type="submission" date="2017-06" db="EMBL/GenBank/DDBJ databases">
        <title>Novel phages from South African skin metaviromes.</title>
        <authorList>
            <person name="van Zyl L.J."/>
            <person name="Abrahams Y."/>
            <person name="Stander E.A."/>
            <person name="Kirby B.M."/>
            <person name="Clavaud C."/>
            <person name="Farcet C."/>
            <person name="Breton L."/>
            <person name="Trindade M.I."/>
        </authorList>
    </citation>
    <scope>NUCLEOTIDE SEQUENCE</scope>
</reference>
<keyword evidence="5" id="KW-0899">Viral immunoevasion</keyword>